<keyword evidence="1" id="KW-0812">Transmembrane</keyword>
<dbReference type="EMBL" id="BHYK01000033">
    <property type="protein sequence ID" value="GCD12427.1"/>
    <property type="molecule type" value="Genomic_DNA"/>
</dbReference>
<dbReference type="InterPro" id="IPR017853">
    <property type="entry name" value="GH"/>
</dbReference>
<keyword evidence="1" id="KW-1133">Transmembrane helix</keyword>
<proteinExistence type="predicted"/>
<organism evidence="2 3">
    <name type="scientific">Clostridium tagluense</name>
    <dbReference type="NCBI Taxonomy" id="360422"/>
    <lineage>
        <taxon>Bacteria</taxon>
        <taxon>Bacillati</taxon>
        <taxon>Bacillota</taxon>
        <taxon>Clostridia</taxon>
        <taxon>Eubacteriales</taxon>
        <taxon>Clostridiaceae</taxon>
        <taxon>Clostridium</taxon>
    </lineage>
</organism>
<keyword evidence="1" id="KW-0472">Membrane</keyword>
<reference evidence="2 3" key="1">
    <citation type="submission" date="2018-11" db="EMBL/GenBank/DDBJ databases">
        <title>Genome sequencing and assembly of Clostridium tagluense strain A121.</title>
        <authorList>
            <person name="Murakami T."/>
            <person name="Segawa T."/>
            <person name="Shcherbakova V.A."/>
            <person name="Mori H."/>
            <person name="Yoshimura Y."/>
        </authorList>
    </citation>
    <scope>NUCLEOTIDE SEQUENCE [LARGE SCALE GENOMIC DNA]</scope>
    <source>
        <strain evidence="2 3">A121</strain>
    </source>
</reference>
<evidence type="ECO:0008006" key="4">
    <source>
        <dbReference type="Google" id="ProtNLM"/>
    </source>
</evidence>
<dbReference type="RefSeq" id="WP_125005125.1">
    <property type="nucleotide sequence ID" value="NZ_BHYK01000033.1"/>
</dbReference>
<dbReference type="SUPFAM" id="SSF51445">
    <property type="entry name" value="(Trans)glycosidases"/>
    <property type="match status" value="1"/>
</dbReference>
<comment type="caution">
    <text evidence="2">The sequence shown here is derived from an EMBL/GenBank/DDBJ whole genome shotgun (WGS) entry which is preliminary data.</text>
</comment>
<gene>
    <name evidence="2" type="ORF">Ctaglu_40500</name>
</gene>
<keyword evidence="3" id="KW-1185">Reference proteome</keyword>
<dbReference type="OrthoDB" id="2988582at2"/>
<protein>
    <recommendedName>
        <fullName evidence="4">Glycoside hydrolase family 5 domain-containing protein</fullName>
    </recommendedName>
</protein>
<feature type="transmembrane region" description="Helical" evidence="1">
    <location>
        <begin position="12"/>
        <end position="32"/>
    </location>
</feature>
<evidence type="ECO:0000313" key="2">
    <source>
        <dbReference type="EMBL" id="GCD12427.1"/>
    </source>
</evidence>
<dbReference type="Proteomes" id="UP000287872">
    <property type="component" value="Unassembled WGS sequence"/>
</dbReference>
<evidence type="ECO:0000313" key="3">
    <source>
        <dbReference type="Proteomes" id="UP000287872"/>
    </source>
</evidence>
<feature type="transmembrane region" description="Helical" evidence="1">
    <location>
        <begin position="506"/>
        <end position="524"/>
    </location>
</feature>
<name>A0A401USB0_9CLOT</name>
<evidence type="ECO:0000256" key="1">
    <source>
        <dbReference type="SAM" id="Phobius"/>
    </source>
</evidence>
<dbReference type="AlphaFoldDB" id="A0A401USB0"/>
<sequence>MEFKVFKGKSKLGETGIIILIFIIMWLLSLPIQVQATSVISVNNNKVIQEKFLGVNAVYHGFAYMPEEESKGMNDNYRKIEFNRVENMNLHIARTWYRPDFACGDDLMNNFDWNSVKMKAFYSWCQKMKDRNVDIAINPWWSSGTNADVWWGGQSYQWKVYLPRFSEWLSESINQLVNVRGFTNIKYVILLTEGSQGYLDTEKPSGFLSLWDWHRNIIKEVHIKLVEDNRRNLVKIVGPNNGNGGEHFEEAVLGCSNEIDILSGHNYDLHDYNAWYDEAKKMVDYAKIINKPMWFDEYGETDKNLRFSPLYGNYIAQAVAGFMNAGCATSMLWLLFDQGYPYPLDKISNKDSFYNGIHEWGTTYWLPESMEPRPSFYAFSMISKLMGGAGTKVYETTCSRDVYISASKQLDQNWSFLIVNGSNLEKDISVNLSIDINKRLYRYLYDPTLIRTNVESKIISHDKIFNKVLNNFTDTIPPKAVVIYSSINDSHKGLSVLNNINDTFKFVLSCIIVLSVILIAVVVSKIRPRS</sequence>
<accession>A0A401USB0</accession>
<dbReference type="Gene3D" id="3.20.20.80">
    <property type="entry name" value="Glycosidases"/>
    <property type="match status" value="1"/>
</dbReference>